<dbReference type="AlphaFoldDB" id="I3SE03"/>
<protein>
    <recommendedName>
        <fullName evidence="1">Serine hydrolase domain-containing protein</fullName>
    </recommendedName>
</protein>
<dbReference type="InterPro" id="IPR029058">
    <property type="entry name" value="AB_hydrolase_fold"/>
</dbReference>
<accession>I3SE03</accession>
<dbReference type="SUPFAM" id="SSF53474">
    <property type="entry name" value="alpha/beta-Hydrolases"/>
    <property type="match status" value="1"/>
</dbReference>
<dbReference type="ESTHER" id="medtr-q1sd74">
    <property type="family name" value="FSH1"/>
</dbReference>
<dbReference type="Gene3D" id="3.40.50.1820">
    <property type="entry name" value="alpha/beta hydrolase"/>
    <property type="match status" value="1"/>
</dbReference>
<feature type="domain" description="Serine hydrolase" evidence="1">
    <location>
        <begin position="7"/>
        <end position="198"/>
    </location>
</feature>
<dbReference type="ExpressionAtlas" id="I3SE03">
    <property type="expression patterns" value="differential"/>
</dbReference>
<evidence type="ECO:0000259" key="1">
    <source>
        <dbReference type="Pfam" id="PF03959"/>
    </source>
</evidence>
<dbReference type="InterPro" id="IPR005645">
    <property type="entry name" value="FSH-like_dom"/>
</dbReference>
<evidence type="ECO:0000313" key="2">
    <source>
        <dbReference type="EMBL" id="AFK38495.1"/>
    </source>
</evidence>
<organism evidence="2">
    <name type="scientific">Medicago truncatula</name>
    <name type="common">Barrel medic</name>
    <name type="synonym">Medicago tribuloides</name>
    <dbReference type="NCBI Taxonomy" id="3880"/>
    <lineage>
        <taxon>Eukaryota</taxon>
        <taxon>Viridiplantae</taxon>
        <taxon>Streptophyta</taxon>
        <taxon>Embryophyta</taxon>
        <taxon>Tracheophyta</taxon>
        <taxon>Spermatophyta</taxon>
        <taxon>Magnoliopsida</taxon>
        <taxon>eudicotyledons</taxon>
        <taxon>Gunneridae</taxon>
        <taxon>Pentapetalae</taxon>
        <taxon>rosids</taxon>
        <taxon>fabids</taxon>
        <taxon>Fabales</taxon>
        <taxon>Fabaceae</taxon>
        <taxon>Papilionoideae</taxon>
        <taxon>50 kb inversion clade</taxon>
        <taxon>NPAAA clade</taxon>
        <taxon>Hologalegina</taxon>
        <taxon>IRL clade</taxon>
        <taxon>Trifolieae</taxon>
        <taxon>Medicago</taxon>
    </lineage>
</organism>
<dbReference type="EMBL" id="BT138700">
    <property type="protein sequence ID" value="AFK38495.1"/>
    <property type="molecule type" value="mRNA"/>
</dbReference>
<reference evidence="2" key="1">
    <citation type="submission" date="2012-05" db="EMBL/GenBank/DDBJ databases">
        <authorList>
            <person name="Krishnakumar V."/>
            <person name="Cheung F."/>
            <person name="Xiao Y."/>
            <person name="Chan A."/>
            <person name="Moskal W.A."/>
            <person name="Town C.D."/>
        </authorList>
    </citation>
    <scope>NUCLEOTIDE SEQUENCE</scope>
</reference>
<dbReference type="PANTHER" id="PTHR22778">
    <property type="entry name" value="OVARIAN CANCER GENE-2 PROTEIN-RELATED"/>
    <property type="match status" value="1"/>
</dbReference>
<dbReference type="Pfam" id="PF03959">
    <property type="entry name" value="FSH1"/>
    <property type="match status" value="1"/>
</dbReference>
<sequence length="257" mass="28604">MEGENGRKLKILCLHGFRTSGSFIKKQISKWDPSIFSQFHLEFPDGKFPAGGKSDIEGIFPPPYLEWFQFDKDFTVYTNLDECISYLTEYIIANGPFDGFLGFSQGATLSALLIGYQAQGKLLKEHPPIKFLVSISGSKFRDPSICDVAYKDPIKAKSVHFIGEKDWLKIPFEELASAFDKPLIIRHPQGRTVPRLDEVFTGQLQNFVAEILSQPKVGVSICEHESKVEVDGTNGDKGVNGVEINQGNAETVEVVQA</sequence>
<dbReference type="PANTHER" id="PTHR22778:SF55">
    <property type="entry name" value="ESTERASE C25G4.2-LIKE"/>
    <property type="match status" value="1"/>
</dbReference>
<proteinExistence type="evidence at transcript level"/>
<name>I3SE03_MEDTR</name>